<reference evidence="1" key="2">
    <citation type="submission" date="2019-09" db="EMBL/GenBank/DDBJ databases">
        <authorList>
            <consortium name="NCBI Pathogen Detection Project"/>
        </authorList>
    </citation>
    <scope>NUCLEOTIDE SEQUENCE</scope>
    <source>
        <strain evidence="1">CL18-200174</strain>
    </source>
</reference>
<evidence type="ECO:0000313" key="2">
    <source>
        <dbReference type="Proteomes" id="UP000863577"/>
    </source>
</evidence>
<sequence>MDIVKAQQDMKVKVNVLRIPANEREANIVAVYSILINKDLMGDMDHIPNVIWQIKSIIENINLDDDDDIARSICLIKEKIENSNENYTNKNIMDFLNAFSKKSDLTFRQIRQELAQSNSEMKKILDTYD</sequence>
<protein>
    <recommendedName>
        <fullName evidence="3">Ankyrin repeat protein</fullName>
    </recommendedName>
</protein>
<gene>
    <name evidence="1" type="ORF">JBK99_09715</name>
</gene>
<dbReference type="EMBL" id="DACWOD010000006">
    <property type="protein sequence ID" value="HAU2396599.1"/>
    <property type="molecule type" value="Genomic_DNA"/>
</dbReference>
<evidence type="ECO:0000313" key="1">
    <source>
        <dbReference type="EMBL" id="HAU2396599.1"/>
    </source>
</evidence>
<evidence type="ECO:0008006" key="3">
    <source>
        <dbReference type="Google" id="ProtNLM"/>
    </source>
</evidence>
<dbReference type="Proteomes" id="UP000863577">
    <property type="component" value="Unassembled WGS sequence"/>
</dbReference>
<organism evidence="1 2">
    <name type="scientific">Legionella pneumophila</name>
    <dbReference type="NCBI Taxonomy" id="446"/>
    <lineage>
        <taxon>Bacteria</taxon>
        <taxon>Pseudomonadati</taxon>
        <taxon>Pseudomonadota</taxon>
        <taxon>Gammaproteobacteria</taxon>
        <taxon>Legionellales</taxon>
        <taxon>Legionellaceae</taxon>
        <taxon>Legionella</taxon>
    </lineage>
</organism>
<dbReference type="AlphaFoldDB" id="A0A129E9Q7"/>
<accession>A0A129E9Q7</accession>
<name>A0A129E9Q7_LEGPN</name>
<dbReference type="RefSeq" id="WP_011216040.1">
    <property type="nucleotide sequence ID" value="NZ_AP024961.1"/>
</dbReference>
<comment type="caution">
    <text evidence="1">The sequence shown here is derived from an EMBL/GenBank/DDBJ whole genome shotgun (WGS) entry which is preliminary data.</text>
</comment>
<reference evidence="1" key="1">
    <citation type="journal article" date="2018" name="Genome Biol.">
        <title>SKESA: strategic k-mer extension for scrupulous assemblies.</title>
        <authorList>
            <person name="Souvorov A."/>
            <person name="Agarwala R."/>
            <person name="Lipman D.J."/>
        </authorList>
    </citation>
    <scope>NUCLEOTIDE SEQUENCE</scope>
    <source>
        <strain evidence="1">CL18-200174</strain>
    </source>
</reference>
<proteinExistence type="predicted"/>